<protein>
    <submittedName>
        <fullName evidence="2">Uncharacterized protein</fullName>
    </submittedName>
</protein>
<dbReference type="AlphaFoldDB" id="A0A1Y2IHA9"/>
<evidence type="ECO:0000256" key="1">
    <source>
        <dbReference type="SAM" id="MobiDB-lite"/>
    </source>
</evidence>
<proteinExistence type="predicted"/>
<gene>
    <name evidence="2" type="ORF">PYCCODRAFT_1479171</name>
</gene>
<accession>A0A1Y2IHA9</accession>
<dbReference type="Proteomes" id="UP000193067">
    <property type="component" value="Unassembled WGS sequence"/>
</dbReference>
<dbReference type="OrthoDB" id="3265918at2759"/>
<sequence>MQREACVELSHLPKLNQSIKSINFRRTTPGSVSHLAFSARPPPAKNVLDPSHPALAYNGAEWNRAFKWWRSQGFSIRAFPKGLLAKPDPFHPDPPYSLNEGPRKGHSLNMSLLDCAPKSVGGRVVRQEILRKFKTAISLIVVRGADVVQDEDGNPRLVFRTVTDATEEDGSYWTDEEDETVDQADTIAGIGTVVEAMTDAEDRTKPEARAMNRRDERWILSDWTYLIRPELEVYGMSYVKLIPSVRDALQRILATGLRLEDDWVRATVKTVKSLGTAPLNTVQVPVMAPKPFTEEERGAAATLIARLQEVQNAPTRYSAEHVRNTRAGAQGAGAADMNATPNPRSALEELLSRHSKTGLAGGAIQGKPRIARPTYIPPSALDKRGQ</sequence>
<name>A0A1Y2IHA9_TRAC3</name>
<dbReference type="EMBL" id="KZ084118">
    <property type="protein sequence ID" value="OSD00508.1"/>
    <property type="molecule type" value="Genomic_DNA"/>
</dbReference>
<reference evidence="2 3" key="1">
    <citation type="journal article" date="2015" name="Biotechnol. Biofuels">
        <title>Enhanced degradation of softwood versus hardwood by the white-rot fungus Pycnoporus coccineus.</title>
        <authorList>
            <person name="Couturier M."/>
            <person name="Navarro D."/>
            <person name="Chevret D."/>
            <person name="Henrissat B."/>
            <person name="Piumi F."/>
            <person name="Ruiz-Duenas F.J."/>
            <person name="Martinez A.T."/>
            <person name="Grigoriev I.V."/>
            <person name="Riley R."/>
            <person name="Lipzen A."/>
            <person name="Berrin J.G."/>
            <person name="Master E.R."/>
            <person name="Rosso M.N."/>
        </authorList>
    </citation>
    <scope>NUCLEOTIDE SEQUENCE [LARGE SCALE GENOMIC DNA]</scope>
    <source>
        <strain evidence="2 3">BRFM310</strain>
    </source>
</reference>
<evidence type="ECO:0000313" key="2">
    <source>
        <dbReference type="EMBL" id="OSD00508.1"/>
    </source>
</evidence>
<keyword evidence="3" id="KW-1185">Reference proteome</keyword>
<feature type="region of interest" description="Disordered" evidence="1">
    <location>
        <begin position="358"/>
        <end position="386"/>
    </location>
</feature>
<evidence type="ECO:0000313" key="3">
    <source>
        <dbReference type="Proteomes" id="UP000193067"/>
    </source>
</evidence>
<organism evidence="2 3">
    <name type="scientific">Trametes coccinea (strain BRFM310)</name>
    <name type="common">Pycnoporus coccineus</name>
    <dbReference type="NCBI Taxonomy" id="1353009"/>
    <lineage>
        <taxon>Eukaryota</taxon>
        <taxon>Fungi</taxon>
        <taxon>Dikarya</taxon>
        <taxon>Basidiomycota</taxon>
        <taxon>Agaricomycotina</taxon>
        <taxon>Agaricomycetes</taxon>
        <taxon>Polyporales</taxon>
        <taxon>Polyporaceae</taxon>
        <taxon>Trametes</taxon>
    </lineage>
</organism>
<dbReference type="STRING" id="1353009.A0A1Y2IHA9"/>